<geneLocation type="plasmid" evidence="4">
    <name>paeme5</name>
</geneLocation>
<dbReference type="InterPro" id="IPR034154">
    <property type="entry name" value="TOPRIM_DnaG/twinkle"/>
</dbReference>
<keyword evidence="3" id="KW-0614">Plasmid</keyword>
<organism evidence="3 4">
    <name type="scientific">Aeromonas media</name>
    <dbReference type="NCBI Taxonomy" id="651"/>
    <lineage>
        <taxon>Bacteria</taxon>
        <taxon>Pseudomonadati</taxon>
        <taxon>Pseudomonadota</taxon>
        <taxon>Gammaproteobacteria</taxon>
        <taxon>Aeromonadales</taxon>
        <taxon>Aeromonadaceae</taxon>
        <taxon>Aeromonas</taxon>
    </lineage>
</organism>
<dbReference type="Pfam" id="PF23639">
    <property type="entry name" value="DUF7146"/>
    <property type="match status" value="1"/>
</dbReference>
<evidence type="ECO:0000313" key="3">
    <source>
        <dbReference type="EMBL" id="QJT41225.1"/>
    </source>
</evidence>
<dbReference type="CDD" id="cd01029">
    <property type="entry name" value="TOPRIM_primases"/>
    <property type="match status" value="1"/>
</dbReference>
<dbReference type="InterPro" id="IPR006171">
    <property type="entry name" value="TOPRIM_dom"/>
</dbReference>
<sequence>MTRDIMTPPPASVLKGGLIMEDKISVIKEAWDAVAAHGGWQSVFSHYPGVMKAATPSRPQVPCPFTGNGTTKFRLYKDWNESGAGYHNDFGHIPSGIDMVMRLESLESPGKAAYRIIKMLNGTVSASNLPVSVSNRVPVLDDVEIKKRQGTLDTLLHRSQPTAGNWLYEAYCKSRGIPSIPCSDLRVARDVYHRDVDGTKSRKNAILGVLRKPDDQIATVHRLFLDEKGKGIKGAHRKMMLPPPCQKQDLLGSAIRLAAPRKGPRGNVLALTEGIETGLAVMAGSGLPVWACYSTALLEAVVVPEVVEKVVIFADYDYNGGAGLDSAEVLAARLRQEGKCVRIVVPYEPPGFDRVGKKGVDWLDVYNHSAQEFRRQVRECLLLEI</sequence>
<reference evidence="3 4" key="1">
    <citation type="submission" date="2019-03" db="EMBL/GenBank/DDBJ databases">
        <title>Novel transposon Tn6433 accelerates the dissemination of tet(E) in Aeromonas from aerobic biofilm under oxytetracycline stress.</title>
        <authorList>
            <person name="Shi Y."/>
            <person name="Tian Z."/>
            <person name="Zhang Y."/>
            <person name="Zhang H."/>
            <person name="Yang M."/>
        </authorList>
    </citation>
    <scope>NUCLEOTIDE SEQUENCE [LARGE SCALE GENOMIC DNA]</scope>
    <source>
        <strain evidence="3 4">R50-22</strain>
        <plasmid evidence="4">paeme5</plasmid>
    </source>
</reference>
<gene>
    <name evidence="3" type="ORF">E4188_22255</name>
</gene>
<dbReference type="EMBL" id="CP038449">
    <property type="protein sequence ID" value="QJT41225.1"/>
    <property type="molecule type" value="Genomic_DNA"/>
</dbReference>
<protein>
    <recommendedName>
        <fullName evidence="5">Toprim domain-containing protein</fullName>
    </recommendedName>
</protein>
<proteinExistence type="predicted"/>
<feature type="domain" description="Toprim" evidence="1">
    <location>
        <begin position="269"/>
        <end position="366"/>
    </location>
</feature>
<keyword evidence="4" id="KW-1185">Reference proteome</keyword>
<evidence type="ECO:0000259" key="2">
    <source>
        <dbReference type="Pfam" id="PF23639"/>
    </source>
</evidence>
<evidence type="ECO:0000313" key="4">
    <source>
        <dbReference type="Proteomes" id="UP000502657"/>
    </source>
</evidence>
<evidence type="ECO:0008006" key="5">
    <source>
        <dbReference type="Google" id="ProtNLM"/>
    </source>
</evidence>
<dbReference type="Proteomes" id="UP000502657">
    <property type="component" value="Plasmid pAeme5"/>
</dbReference>
<dbReference type="InterPro" id="IPR055570">
    <property type="entry name" value="DUF7146"/>
</dbReference>
<feature type="domain" description="DUF7146" evidence="2">
    <location>
        <begin position="147"/>
        <end position="244"/>
    </location>
</feature>
<accession>A0ABX6P0Y9</accession>
<name>A0ABX6P0Y9_AERME</name>
<evidence type="ECO:0000259" key="1">
    <source>
        <dbReference type="Pfam" id="PF13362"/>
    </source>
</evidence>
<dbReference type="Pfam" id="PF13362">
    <property type="entry name" value="Toprim_3"/>
    <property type="match status" value="1"/>
</dbReference>